<proteinExistence type="predicted"/>
<evidence type="ECO:0000259" key="2">
    <source>
        <dbReference type="Pfam" id="PF24351"/>
    </source>
</evidence>
<reference evidence="4" key="1">
    <citation type="submission" date="2017-01" db="EMBL/GenBank/DDBJ databases">
        <authorList>
            <person name="Varghese N."/>
            <person name="Submissions S."/>
        </authorList>
    </citation>
    <scope>NUCLEOTIDE SEQUENCE [LARGE SCALE GENOMIC DNA]</scope>
    <source>
        <strain evidence="4">type strain: HArc-</strain>
    </source>
</reference>
<evidence type="ECO:0000313" key="3">
    <source>
        <dbReference type="EMBL" id="SIR58993.1"/>
    </source>
</evidence>
<evidence type="ECO:0000313" key="4">
    <source>
        <dbReference type="Proteomes" id="UP000185936"/>
    </source>
</evidence>
<protein>
    <recommendedName>
        <fullName evidence="2">DUF7511 domain-containing protein</fullName>
    </recommendedName>
</protein>
<dbReference type="RefSeq" id="WP_235847756.1">
    <property type="nucleotide sequence ID" value="NZ_FTNR01000001.1"/>
</dbReference>
<dbReference type="EMBL" id="FTNR01000001">
    <property type="protein sequence ID" value="SIR58993.1"/>
    <property type="molecule type" value="Genomic_DNA"/>
</dbReference>
<organism evidence="3 4">
    <name type="scientific">Natronorubrum thiooxidans</name>
    <dbReference type="NCBI Taxonomy" id="308853"/>
    <lineage>
        <taxon>Archaea</taxon>
        <taxon>Methanobacteriati</taxon>
        <taxon>Methanobacteriota</taxon>
        <taxon>Stenosarchaea group</taxon>
        <taxon>Halobacteria</taxon>
        <taxon>Halobacteriales</taxon>
        <taxon>Natrialbaceae</taxon>
        <taxon>Natronorubrum</taxon>
    </lineage>
</organism>
<sequence>MSEQPDTMIEPATGTDGTHCATTERSAALQHVTVEHDDEIAVCTMFPQHVAEDEIADQWLTATGESFVSLEDSR</sequence>
<dbReference type="Pfam" id="PF24351">
    <property type="entry name" value="DUF7511"/>
    <property type="match status" value="1"/>
</dbReference>
<keyword evidence="4" id="KW-1185">Reference proteome</keyword>
<evidence type="ECO:0000256" key="1">
    <source>
        <dbReference type="SAM" id="MobiDB-lite"/>
    </source>
</evidence>
<feature type="domain" description="DUF7511" evidence="2">
    <location>
        <begin position="28"/>
        <end position="74"/>
    </location>
</feature>
<dbReference type="AlphaFoldDB" id="A0A1N7C659"/>
<dbReference type="Proteomes" id="UP000185936">
    <property type="component" value="Unassembled WGS sequence"/>
</dbReference>
<accession>A0A1N7C659</accession>
<feature type="region of interest" description="Disordered" evidence="1">
    <location>
        <begin position="1"/>
        <end position="20"/>
    </location>
</feature>
<dbReference type="InterPro" id="IPR055933">
    <property type="entry name" value="DUF7511"/>
</dbReference>
<gene>
    <name evidence="3" type="ORF">SAMN05421752_101140</name>
</gene>
<name>A0A1N7C659_9EURY</name>